<organism evidence="16">
    <name type="scientific">Brevibacterium koreense</name>
    <dbReference type="NCBI Taxonomy" id="3140787"/>
    <lineage>
        <taxon>Bacteria</taxon>
        <taxon>Bacillati</taxon>
        <taxon>Actinomycetota</taxon>
        <taxon>Actinomycetes</taxon>
        <taxon>Micrococcales</taxon>
        <taxon>Brevibacteriaceae</taxon>
        <taxon>Brevibacterium</taxon>
    </lineage>
</organism>
<keyword evidence="8" id="KW-0479">Metal-binding</keyword>
<feature type="domain" description="Serine dehydratase beta chain" evidence="15">
    <location>
        <begin position="4"/>
        <end position="164"/>
    </location>
</feature>
<evidence type="ECO:0000256" key="11">
    <source>
        <dbReference type="ARBA" id="ARBA00023239"/>
    </source>
</evidence>
<dbReference type="Pfam" id="PF03313">
    <property type="entry name" value="SDH_alpha"/>
    <property type="match status" value="1"/>
</dbReference>
<dbReference type="InterPro" id="IPR004644">
    <property type="entry name" value="Fe-S_L-Ser_mono"/>
</dbReference>
<evidence type="ECO:0000313" key="16">
    <source>
        <dbReference type="EMBL" id="XBV89432.1"/>
    </source>
</evidence>
<accession>A0AAU7UM04</accession>
<evidence type="ECO:0000256" key="3">
    <source>
        <dbReference type="ARBA" id="ARBA00008636"/>
    </source>
</evidence>
<comment type="catalytic activity">
    <reaction evidence="13">
        <text>L-serine = pyruvate + NH4(+)</text>
        <dbReference type="Rhea" id="RHEA:19169"/>
        <dbReference type="ChEBI" id="CHEBI:15361"/>
        <dbReference type="ChEBI" id="CHEBI:28938"/>
        <dbReference type="ChEBI" id="CHEBI:33384"/>
        <dbReference type="EC" id="4.3.1.17"/>
    </reaction>
</comment>
<reference evidence="16" key="1">
    <citation type="submission" date="2024-06" db="EMBL/GenBank/DDBJ databases">
        <title>Brevibacterium koreense sp. nov., isolated from jogae-jeotgal, a Korean fermented seafood.</title>
        <authorList>
            <person name="Whon T.W."/>
            <person name="Nam S."/>
            <person name="Kim Y."/>
        </authorList>
    </citation>
    <scope>NUCLEOTIDE SEQUENCE</scope>
    <source>
        <strain evidence="16">CBA3109</strain>
    </source>
</reference>
<evidence type="ECO:0000256" key="10">
    <source>
        <dbReference type="ARBA" id="ARBA00023014"/>
    </source>
</evidence>
<dbReference type="InterPro" id="IPR029009">
    <property type="entry name" value="ASB_dom_sf"/>
</dbReference>
<dbReference type="Pfam" id="PF03315">
    <property type="entry name" value="SDH_beta"/>
    <property type="match status" value="1"/>
</dbReference>
<comment type="similarity">
    <text evidence="3">Belongs to the iron-sulfur dependent L-serine dehydratase family.</text>
</comment>
<protein>
    <recommendedName>
        <fullName evidence="5">L-serine dehydratase</fullName>
        <ecNumber evidence="4">4.3.1.17</ecNumber>
    </recommendedName>
    <alternativeName>
        <fullName evidence="12">L-serine deaminase</fullName>
    </alternativeName>
</protein>
<keyword evidence="11 16" id="KW-0456">Lyase</keyword>
<name>A0AAU7UM04_9MICO</name>
<dbReference type="GO" id="GO:0003941">
    <property type="term" value="F:L-serine ammonia-lyase activity"/>
    <property type="evidence" value="ECO:0007669"/>
    <property type="project" value="UniProtKB-EC"/>
</dbReference>
<evidence type="ECO:0000256" key="4">
    <source>
        <dbReference type="ARBA" id="ARBA00012093"/>
    </source>
</evidence>
<dbReference type="EMBL" id="CP158281">
    <property type="protein sequence ID" value="XBV89432.1"/>
    <property type="molecule type" value="Genomic_DNA"/>
</dbReference>
<dbReference type="InterPro" id="IPR005130">
    <property type="entry name" value="Ser_deHydtase-like_asu"/>
</dbReference>
<keyword evidence="10" id="KW-0411">Iron-sulfur</keyword>
<evidence type="ECO:0000256" key="5">
    <source>
        <dbReference type="ARBA" id="ARBA00018995"/>
    </source>
</evidence>
<dbReference type="NCBIfam" id="TIGR00720">
    <property type="entry name" value="sda_mono"/>
    <property type="match status" value="1"/>
</dbReference>
<evidence type="ECO:0000256" key="1">
    <source>
        <dbReference type="ARBA" id="ARBA00001966"/>
    </source>
</evidence>
<comment type="pathway">
    <text evidence="2">Carbohydrate biosynthesis; gluconeogenesis.</text>
</comment>
<evidence type="ECO:0000256" key="7">
    <source>
        <dbReference type="ARBA" id="ARBA00022485"/>
    </source>
</evidence>
<dbReference type="PANTHER" id="PTHR30182">
    <property type="entry name" value="L-SERINE DEHYDRATASE"/>
    <property type="match status" value="1"/>
</dbReference>
<dbReference type="RefSeq" id="WP_350270323.1">
    <property type="nucleotide sequence ID" value="NZ_CP158281.1"/>
</dbReference>
<evidence type="ECO:0000259" key="14">
    <source>
        <dbReference type="Pfam" id="PF03313"/>
    </source>
</evidence>
<dbReference type="InterPro" id="IPR005131">
    <property type="entry name" value="Ser_deHydtase_bsu"/>
</dbReference>
<gene>
    <name evidence="16" type="ORF">AAFP32_01485</name>
</gene>
<sequence>MPLSVFDLFTVGIGPSSSHTVGPMRAASSFLTLLGDKLGSVASIKVDVFGSLAATGAGHGTFDAILIGLEGCSPEHVEANELTARRTRMSETGTILLGDAAETAGSADGGVEIDFTENDMVKRPLTIQPRHTNAMTIAAFDASGDTVAEETYYSVGGGFVTSETEFREKEQAAEAAAESGEDDASEFAVADSVIDAELQSYSEELPYPFHSGVELLQRCQDSGMSVAEIMLANEKSMRDEDEIRHGLLHIYSVMEECASASLDRSGYLPGGLKVRRRAHDWHLKLKAEDPDRDPGYYLEWVNLIAMAVNEENASGGRVVTAPTNGAAGIIPAVLHYALNYVDSVVKGGEAAKHAAIVDFLLTSAAVGVLYKERASISGAEVGCQGEVGSASSMAAGGLAAIMGGTPEQVENAAEIAMEHNLGLTCDPISGLVQIPCIERNAIAAGKAINASRMALWGDGQHRVSLDEVIETMRQTGADMSSKYKETAQGGLAVNVVEC</sequence>
<dbReference type="EC" id="4.3.1.17" evidence="4"/>
<dbReference type="GO" id="GO:0046872">
    <property type="term" value="F:metal ion binding"/>
    <property type="evidence" value="ECO:0007669"/>
    <property type="project" value="UniProtKB-KW"/>
</dbReference>
<comment type="cofactor">
    <cofactor evidence="1">
        <name>[4Fe-4S] cluster</name>
        <dbReference type="ChEBI" id="CHEBI:49883"/>
    </cofactor>
</comment>
<dbReference type="InterPro" id="IPR051318">
    <property type="entry name" value="Fe-S_L-Ser"/>
</dbReference>
<dbReference type="SUPFAM" id="SSF143548">
    <property type="entry name" value="Serine metabolism enzymes domain"/>
    <property type="match status" value="1"/>
</dbReference>
<dbReference type="PANTHER" id="PTHR30182:SF1">
    <property type="entry name" value="L-SERINE DEHYDRATASE 1"/>
    <property type="match status" value="1"/>
</dbReference>
<evidence type="ECO:0000256" key="13">
    <source>
        <dbReference type="ARBA" id="ARBA00049406"/>
    </source>
</evidence>
<evidence type="ECO:0000256" key="9">
    <source>
        <dbReference type="ARBA" id="ARBA00023004"/>
    </source>
</evidence>
<dbReference type="GO" id="GO:0006094">
    <property type="term" value="P:gluconeogenesis"/>
    <property type="evidence" value="ECO:0007669"/>
    <property type="project" value="UniProtKB-KW"/>
</dbReference>
<evidence type="ECO:0000256" key="2">
    <source>
        <dbReference type="ARBA" id="ARBA00004742"/>
    </source>
</evidence>
<dbReference type="Gene3D" id="3.30.1330.90">
    <property type="entry name" value="D-3-phosphoglycerate dehydrogenase, domain 3"/>
    <property type="match status" value="1"/>
</dbReference>
<proteinExistence type="inferred from homology"/>
<evidence type="ECO:0000256" key="12">
    <source>
        <dbReference type="ARBA" id="ARBA00041766"/>
    </source>
</evidence>
<dbReference type="FunFam" id="3.30.1330.90:FF:000001">
    <property type="entry name" value="L-serine ammonia-lyase 1"/>
    <property type="match status" value="1"/>
</dbReference>
<keyword evidence="7" id="KW-0004">4Fe-4S</keyword>
<keyword evidence="6" id="KW-0312">Gluconeogenesis</keyword>
<dbReference type="KEGG" id="bkr:AAFP32_01485"/>
<evidence type="ECO:0000256" key="8">
    <source>
        <dbReference type="ARBA" id="ARBA00022723"/>
    </source>
</evidence>
<evidence type="ECO:0000256" key="6">
    <source>
        <dbReference type="ARBA" id="ARBA00022432"/>
    </source>
</evidence>
<keyword evidence="9" id="KW-0408">Iron</keyword>
<dbReference type="GO" id="GO:0051539">
    <property type="term" value="F:4 iron, 4 sulfur cluster binding"/>
    <property type="evidence" value="ECO:0007669"/>
    <property type="project" value="UniProtKB-KW"/>
</dbReference>
<evidence type="ECO:0000259" key="15">
    <source>
        <dbReference type="Pfam" id="PF03315"/>
    </source>
</evidence>
<feature type="domain" description="Serine dehydratase-like alpha subunit" evidence="14">
    <location>
        <begin position="222"/>
        <end position="492"/>
    </location>
</feature>
<dbReference type="AlphaFoldDB" id="A0AAU7UM04"/>